<gene>
    <name evidence="1" type="primary">Cnig_chr_X.g22222</name>
    <name evidence="1" type="ORF">B9Z55_022222</name>
</gene>
<dbReference type="EMBL" id="PDUG01000006">
    <property type="protein sequence ID" value="PIC15128.1"/>
    <property type="molecule type" value="Genomic_DNA"/>
</dbReference>
<evidence type="ECO:0000313" key="2">
    <source>
        <dbReference type="Proteomes" id="UP000230233"/>
    </source>
</evidence>
<comment type="caution">
    <text evidence="1">The sequence shown here is derived from an EMBL/GenBank/DDBJ whole genome shotgun (WGS) entry which is preliminary data.</text>
</comment>
<keyword evidence="2" id="KW-1185">Reference proteome</keyword>
<proteinExistence type="predicted"/>
<reference evidence="2" key="1">
    <citation type="submission" date="2017-10" db="EMBL/GenBank/DDBJ databases">
        <title>Rapid genome shrinkage in a self-fertile nematode reveals novel sperm competition proteins.</title>
        <authorList>
            <person name="Yin D."/>
            <person name="Schwarz E.M."/>
            <person name="Thomas C.G."/>
            <person name="Felde R.L."/>
            <person name="Korf I.F."/>
            <person name="Cutter A.D."/>
            <person name="Schartner C.M."/>
            <person name="Ralston E.J."/>
            <person name="Meyer B.J."/>
            <person name="Haag E.S."/>
        </authorList>
    </citation>
    <scope>NUCLEOTIDE SEQUENCE [LARGE SCALE GENOMIC DNA]</scope>
    <source>
        <strain evidence="2">JU1422</strain>
    </source>
</reference>
<sequence>MSATPEGRRLKNKLVYVNRTMCTHTHTRIRIRTGKGQCKGSIRYHLPGPFCAAASAQQRPHRQILPCFVSYDTPS</sequence>
<accession>A0A2G5SJA1</accession>
<organism evidence="1 2">
    <name type="scientific">Caenorhabditis nigoni</name>
    <dbReference type="NCBI Taxonomy" id="1611254"/>
    <lineage>
        <taxon>Eukaryota</taxon>
        <taxon>Metazoa</taxon>
        <taxon>Ecdysozoa</taxon>
        <taxon>Nematoda</taxon>
        <taxon>Chromadorea</taxon>
        <taxon>Rhabditida</taxon>
        <taxon>Rhabditina</taxon>
        <taxon>Rhabditomorpha</taxon>
        <taxon>Rhabditoidea</taxon>
        <taxon>Rhabditidae</taxon>
        <taxon>Peloderinae</taxon>
        <taxon>Caenorhabditis</taxon>
    </lineage>
</organism>
<dbReference type="AlphaFoldDB" id="A0A2G5SJA1"/>
<name>A0A2G5SJA1_9PELO</name>
<protein>
    <submittedName>
        <fullName evidence="1">Uncharacterized protein</fullName>
    </submittedName>
</protein>
<dbReference type="Proteomes" id="UP000230233">
    <property type="component" value="Chromosome X"/>
</dbReference>
<evidence type="ECO:0000313" key="1">
    <source>
        <dbReference type="EMBL" id="PIC15128.1"/>
    </source>
</evidence>